<reference evidence="3" key="1">
    <citation type="journal article" date="2019" name="Int. J. Syst. Evol. Microbiol.">
        <title>The Global Catalogue of Microorganisms (GCM) 10K type strain sequencing project: providing services to taxonomists for standard genome sequencing and annotation.</title>
        <authorList>
            <consortium name="The Broad Institute Genomics Platform"/>
            <consortium name="The Broad Institute Genome Sequencing Center for Infectious Disease"/>
            <person name="Wu L."/>
            <person name="Ma J."/>
        </authorList>
    </citation>
    <scope>NUCLEOTIDE SEQUENCE [LARGE SCALE GENOMIC DNA]</scope>
    <source>
        <strain evidence="3">CCUG 53903</strain>
    </source>
</reference>
<dbReference type="RefSeq" id="WP_379512265.1">
    <property type="nucleotide sequence ID" value="NZ_JBHSPA010000005.1"/>
</dbReference>
<evidence type="ECO:0000256" key="1">
    <source>
        <dbReference type="SAM" id="MobiDB-lite"/>
    </source>
</evidence>
<keyword evidence="3" id="KW-1185">Reference proteome</keyword>
<evidence type="ECO:0000313" key="2">
    <source>
        <dbReference type="EMBL" id="MFC5822718.1"/>
    </source>
</evidence>
<evidence type="ECO:0000313" key="3">
    <source>
        <dbReference type="Proteomes" id="UP001596058"/>
    </source>
</evidence>
<protein>
    <recommendedName>
        <fullName evidence="4">HTH luxR-type domain-containing protein</fullName>
    </recommendedName>
</protein>
<gene>
    <name evidence="2" type="ORF">ACFPZ3_02510</name>
</gene>
<dbReference type="Proteomes" id="UP001596058">
    <property type="component" value="Unassembled WGS sequence"/>
</dbReference>
<feature type="region of interest" description="Disordered" evidence="1">
    <location>
        <begin position="77"/>
        <end position="183"/>
    </location>
</feature>
<feature type="compositionally biased region" description="Polar residues" evidence="1">
    <location>
        <begin position="164"/>
        <end position="176"/>
    </location>
</feature>
<organism evidence="2 3">
    <name type="scientific">Nonomuraea insulae</name>
    <dbReference type="NCBI Taxonomy" id="1616787"/>
    <lineage>
        <taxon>Bacteria</taxon>
        <taxon>Bacillati</taxon>
        <taxon>Actinomycetota</taxon>
        <taxon>Actinomycetes</taxon>
        <taxon>Streptosporangiales</taxon>
        <taxon>Streptosporangiaceae</taxon>
        <taxon>Nonomuraea</taxon>
    </lineage>
</organism>
<feature type="compositionally biased region" description="Basic and acidic residues" evidence="1">
    <location>
        <begin position="108"/>
        <end position="119"/>
    </location>
</feature>
<comment type="caution">
    <text evidence="2">The sequence shown here is derived from an EMBL/GenBank/DDBJ whole genome shotgun (WGS) entry which is preliminary data.</text>
</comment>
<name>A0ABW1CAL0_9ACTN</name>
<sequence length="183" mass="19501">MENHRRRIYRKLGVAGQGQAVFRGLGLLRPPPGEPPAECARGRELVIVHARCLVAAEVVTRALLGCGRALVAVRDTVPHEEETRGTGPRRSPTPTAPAWSLAPARRIHPGEREQVHHPEVAGARAVDGVEVEGGRPDAFPLVRFGTENGHRGPRGGRFGDPQTRPVTSAAPGTSLSGREVGPV</sequence>
<dbReference type="EMBL" id="JBHSPA010000005">
    <property type="protein sequence ID" value="MFC5822718.1"/>
    <property type="molecule type" value="Genomic_DNA"/>
</dbReference>
<proteinExistence type="predicted"/>
<accession>A0ABW1CAL0</accession>
<evidence type="ECO:0008006" key="4">
    <source>
        <dbReference type="Google" id="ProtNLM"/>
    </source>
</evidence>